<gene>
    <name evidence="1" type="ORF">CYMTET_55757</name>
</gene>
<organism evidence="1 2">
    <name type="scientific">Cymbomonas tetramitiformis</name>
    <dbReference type="NCBI Taxonomy" id="36881"/>
    <lineage>
        <taxon>Eukaryota</taxon>
        <taxon>Viridiplantae</taxon>
        <taxon>Chlorophyta</taxon>
        <taxon>Pyramimonadophyceae</taxon>
        <taxon>Pyramimonadales</taxon>
        <taxon>Pyramimonadaceae</taxon>
        <taxon>Cymbomonas</taxon>
    </lineage>
</organism>
<evidence type="ECO:0000313" key="2">
    <source>
        <dbReference type="Proteomes" id="UP001190700"/>
    </source>
</evidence>
<dbReference type="EMBL" id="LGRX02035584">
    <property type="protein sequence ID" value="KAK3233978.1"/>
    <property type="molecule type" value="Genomic_DNA"/>
</dbReference>
<reference evidence="1 2" key="1">
    <citation type="journal article" date="2015" name="Genome Biol. Evol.">
        <title>Comparative Genomics of a Bacterivorous Green Alga Reveals Evolutionary Causalities and Consequences of Phago-Mixotrophic Mode of Nutrition.</title>
        <authorList>
            <person name="Burns J.A."/>
            <person name="Paasch A."/>
            <person name="Narechania A."/>
            <person name="Kim E."/>
        </authorList>
    </citation>
    <scope>NUCLEOTIDE SEQUENCE [LARGE SCALE GENOMIC DNA]</scope>
    <source>
        <strain evidence="1 2">PLY_AMNH</strain>
    </source>
</reference>
<name>A0AAE0EMH8_9CHLO</name>
<dbReference type="Proteomes" id="UP001190700">
    <property type="component" value="Unassembled WGS sequence"/>
</dbReference>
<proteinExistence type="predicted"/>
<protein>
    <submittedName>
        <fullName evidence="1">Uncharacterized protein</fullName>
    </submittedName>
</protein>
<dbReference type="AlphaFoldDB" id="A0AAE0EMH8"/>
<evidence type="ECO:0000313" key="1">
    <source>
        <dbReference type="EMBL" id="KAK3233978.1"/>
    </source>
</evidence>
<sequence>MKERVVTDMLRLVGAAPSEGSSEASVQAAADKKIAEIERRWGSLDEGHREAVHEVEREFQRRSGFGLIFPSTRQNAGAPGEDWLRYFSEQRPLNVLLQRWGQVTVEMQEAAGLHRDTEISI</sequence>
<keyword evidence="2" id="KW-1185">Reference proteome</keyword>
<accession>A0AAE0EMH8</accession>
<comment type="caution">
    <text evidence="1">The sequence shown here is derived from an EMBL/GenBank/DDBJ whole genome shotgun (WGS) entry which is preliminary data.</text>
</comment>